<dbReference type="InterPro" id="IPR013830">
    <property type="entry name" value="SGNH_hydro"/>
</dbReference>
<protein>
    <recommendedName>
        <fullName evidence="1">SGNH hydrolase-type esterase domain-containing protein</fullName>
    </recommendedName>
</protein>
<evidence type="ECO:0000313" key="3">
    <source>
        <dbReference type="Proteomes" id="UP000466863"/>
    </source>
</evidence>
<dbReference type="AlphaFoldDB" id="A0A6I1WRL2"/>
<gene>
    <name evidence="2" type="ORF">GHO28_02460</name>
</gene>
<evidence type="ECO:0000313" key="2">
    <source>
        <dbReference type="EMBL" id="MQU41375.1"/>
    </source>
</evidence>
<dbReference type="RefSeq" id="WP_153355390.1">
    <property type="nucleotide sequence ID" value="NZ_WIVV01000005.1"/>
</dbReference>
<dbReference type="CDD" id="cd00229">
    <property type="entry name" value="SGNH_hydrolase"/>
    <property type="match status" value="1"/>
</dbReference>
<proteinExistence type="predicted"/>
<dbReference type="InterPro" id="IPR036514">
    <property type="entry name" value="SGNH_hydro_sf"/>
</dbReference>
<accession>A0A6I1WRL2</accession>
<dbReference type="GO" id="GO:0016788">
    <property type="term" value="F:hydrolase activity, acting on ester bonds"/>
    <property type="evidence" value="ECO:0007669"/>
    <property type="project" value="UniProtKB-ARBA"/>
</dbReference>
<evidence type="ECO:0000259" key="1">
    <source>
        <dbReference type="Pfam" id="PF13472"/>
    </source>
</evidence>
<feature type="domain" description="SGNH hydrolase-type esterase" evidence="1">
    <location>
        <begin position="317"/>
        <end position="502"/>
    </location>
</feature>
<sequence>MGSENISSGINEVTFDSIDEALRKKVDGVFGKNIFNPNSTDVAIGFFPSVANGLLQANANYNTSGYISVEAGESYTFSSKHYVVWYNSAKAFIAGSGSDNSNKTQVAPEGAAYVRASARAGSDWSLFQVERGNVQTGYEPYSPYAFLDPTRVRGNSISGQALAVGSLTQKETNFLHQGKNLFNKNVVSQNVFISPQYGTLTASANYDTSEFIPVAAGKKYTSSRKMRFTCYFDVSKTVVVPGGASSDVTTFTPPLGAAFVRITTYKADLSAFQLELGAVSTGYERYGFLIYGPNGEVLLGVEASNSGKWLGKTWATLGDSITAGGLWQPSVVAQLGLTWTNFGIGGTKLSGSSDDPNAMCQDVRINAIPVTQDLVTVMGGTNDWAQNVPLGVVDSLEPLTFYGALNTLISKLMARFPGKRVALFTTPYGELIDFANRGWPNSYTNTRGLTTRDYAEAVRVACKYWGLPCIDVQGCAGWNALNIRTYITDDGALLHPNATGAARIAEVSIGGFNNIEPVS</sequence>
<reference evidence="2 3" key="1">
    <citation type="submission" date="2019-10" db="EMBL/GenBank/DDBJ databases">
        <title>Evaluation of single-gene subtyping targets for Pseudomonas.</title>
        <authorList>
            <person name="Reichler S.J."/>
            <person name="Orsi R.H."/>
            <person name="Wiedmann M."/>
            <person name="Martin N.H."/>
            <person name="Murphy S.I."/>
        </authorList>
    </citation>
    <scope>NUCLEOTIDE SEQUENCE [LARGE SCALE GENOMIC DNA]</scope>
    <source>
        <strain evidence="2 3">FSL R10-1876</strain>
    </source>
</reference>
<dbReference type="Pfam" id="PF13472">
    <property type="entry name" value="Lipase_GDSL_2"/>
    <property type="match status" value="1"/>
</dbReference>
<organism evidence="2 3">
    <name type="scientific">Pseudomonas helleri</name>
    <dbReference type="NCBI Taxonomy" id="1608996"/>
    <lineage>
        <taxon>Bacteria</taxon>
        <taxon>Pseudomonadati</taxon>
        <taxon>Pseudomonadota</taxon>
        <taxon>Gammaproteobacteria</taxon>
        <taxon>Pseudomonadales</taxon>
        <taxon>Pseudomonadaceae</taxon>
        <taxon>Pseudomonas</taxon>
    </lineage>
</organism>
<dbReference type="EMBL" id="WIVV01000005">
    <property type="protein sequence ID" value="MQU41375.1"/>
    <property type="molecule type" value="Genomic_DNA"/>
</dbReference>
<dbReference type="Proteomes" id="UP000466863">
    <property type="component" value="Unassembled WGS sequence"/>
</dbReference>
<comment type="caution">
    <text evidence="2">The sequence shown here is derived from an EMBL/GenBank/DDBJ whole genome shotgun (WGS) entry which is preliminary data.</text>
</comment>
<name>A0A6I1WRL2_9PSED</name>
<dbReference type="Gene3D" id="3.40.50.1110">
    <property type="entry name" value="SGNH hydrolase"/>
    <property type="match status" value="1"/>
</dbReference>
<dbReference type="SUPFAM" id="SSF52266">
    <property type="entry name" value="SGNH hydrolase"/>
    <property type="match status" value="1"/>
</dbReference>